<organism evidence="1">
    <name type="scientific">Siphoviridae sp. ctE6L85</name>
    <dbReference type="NCBI Taxonomy" id="2826202"/>
    <lineage>
        <taxon>Viruses</taxon>
        <taxon>Duplodnaviria</taxon>
        <taxon>Heunggongvirae</taxon>
        <taxon>Uroviricota</taxon>
        <taxon>Caudoviricetes</taxon>
    </lineage>
</organism>
<dbReference type="EMBL" id="BK015711">
    <property type="protein sequence ID" value="DAE21405.1"/>
    <property type="molecule type" value="Genomic_DNA"/>
</dbReference>
<proteinExistence type="predicted"/>
<reference evidence="1" key="1">
    <citation type="journal article" date="2021" name="Proc. Natl. Acad. Sci. U.S.A.">
        <title>A Catalog of Tens of Thousands of Viruses from Human Metagenomes Reveals Hidden Associations with Chronic Diseases.</title>
        <authorList>
            <person name="Tisza M.J."/>
            <person name="Buck C.B."/>
        </authorList>
    </citation>
    <scope>NUCLEOTIDE SEQUENCE</scope>
    <source>
        <strain evidence="1">CtE6L85</strain>
    </source>
</reference>
<accession>A0A8S5QRP2</accession>
<name>A0A8S5QRP2_9CAUD</name>
<sequence>MIQEKINRAYESLMKLNNFKLPVKKAYAVYKLVQAADSAYQFALSEERKYLDEFHGTLKEDGSITFLTPSDCTAFKAKLDELCNMEVDIAIEVVKLNEKDLGEQTLSPADIFNLEGFVDFT</sequence>
<protein>
    <submittedName>
        <fullName evidence="1">Uncharacterized protein</fullName>
    </submittedName>
</protein>
<evidence type="ECO:0000313" key="1">
    <source>
        <dbReference type="EMBL" id="DAE21405.1"/>
    </source>
</evidence>